<dbReference type="EMBL" id="BART01008036">
    <property type="protein sequence ID" value="GAG67666.1"/>
    <property type="molecule type" value="Genomic_DNA"/>
</dbReference>
<feature type="region of interest" description="Disordered" evidence="1">
    <location>
        <begin position="105"/>
        <end position="132"/>
    </location>
</feature>
<reference evidence="2" key="1">
    <citation type="journal article" date="2014" name="Front. Microbiol.">
        <title>High frequency of phylogenetically diverse reductive dehalogenase-homologous genes in deep subseafloor sedimentary metagenomes.</title>
        <authorList>
            <person name="Kawai M."/>
            <person name="Futagami T."/>
            <person name="Toyoda A."/>
            <person name="Takaki Y."/>
            <person name="Nishi S."/>
            <person name="Hori S."/>
            <person name="Arai W."/>
            <person name="Tsubouchi T."/>
            <person name="Morono Y."/>
            <person name="Uchiyama I."/>
            <person name="Ito T."/>
            <person name="Fujiyama A."/>
            <person name="Inagaki F."/>
            <person name="Takami H."/>
        </authorList>
    </citation>
    <scope>NUCLEOTIDE SEQUENCE</scope>
    <source>
        <strain evidence="2">Expedition CK06-06</strain>
    </source>
</reference>
<comment type="caution">
    <text evidence="2">The sequence shown here is derived from an EMBL/GenBank/DDBJ whole genome shotgun (WGS) entry which is preliminary data.</text>
</comment>
<accession>X1B6M6</accession>
<protein>
    <submittedName>
        <fullName evidence="2">Uncharacterized protein</fullName>
    </submittedName>
</protein>
<evidence type="ECO:0000256" key="1">
    <source>
        <dbReference type="SAM" id="MobiDB-lite"/>
    </source>
</evidence>
<name>X1B6M6_9ZZZZ</name>
<proteinExistence type="predicted"/>
<dbReference type="AlphaFoldDB" id="X1B6M6"/>
<organism evidence="2">
    <name type="scientific">marine sediment metagenome</name>
    <dbReference type="NCBI Taxonomy" id="412755"/>
    <lineage>
        <taxon>unclassified sequences</taxon>
        <taxon>metagenomes</taxon>
        <taxon>ecological metagenomes</taxon>
    </lineage>
</organism>
<feature type="compositionally biased region" description="Polar residues" evidence="1">
    <location>
        <begin position="105"/>
        <end position="125"/>
    </location>
</feature>
<sequence>MDGWIKLHRQFLSWEWFDTSEMVKLFIYLLLSSNHSDNTWKGIVIKRGQVLTGLNSLSNNTKISIQTLRTCLKRLEKTGEINMQVTNKYRLITICNYDSYQDNQQATNKQPNKQLTSNQQTTNSKQEGKELKNEKNIGKHDVFFEKVYFDKSTELDEAFKDYLRLRIKHKYTMTERAINGLVNKLRECSNGNVREAIKTVDSAIIGKWKSFYNSDK</sequence>
<evidence type="ECO:0000313" key="2">
    <source>
        <dbReference type="EMBL" id="GAG67666.1"/>
    </source>
</evidence>
<gene>
    <name evidence="2" type="ORF">S01H4_18154</name>
</gene>